<reference evidence="1 2" key="1">
    <citation type="submission" date="2016-05" db="EMBL/GenBank/DDBJ databases">
        <title>Microbial solvent formation.</title>
        <authorList>
            <person name="Poehlein A."/>
            <person name="Montoya Solano J.D."/>
            <person name="Flitsch S."/>
            <person name="Krabben P."/>
            <person name="Duerre P."/>
            <person name="Daniel R."/>
        </authorList>
    </citation>
    <scope>NUCLEOTIDE SEQUENCE [LARGE SCALE GENOMIC DNA]</scope>
    <source>
        <strain evidence="1 2">DSM 2619</strain>
    </source>
</reference>
<dbReference type="AlphaFoldDB" id="A0A1S8TWA0"/>
<organism evidence="1 2">
    <name type="scientific">Clostridium puniceum</name>
    <dbReference type="NCBI Taxonomy" id="29367"/>
    <lineage>
        <taxon>Bacteria</taxon>
        <taxon>Bacillati</taxon>
        <taxon>Bacillota</taxon>
        <taxon>Clostridia</taxon>
        <taxon>Eubacteriales</taxon>
        <taxon>Clostridiaceae</taxon>
        <taxon>Clostridium</taxon>
    </lineage>
</organism>
<keyword evidence="2" id="KW-1185">Reference proteome</keyword>
<sequence>MLSKEEFEKIESEHGCGYWNLCWEHACPCAITVDNKGLREDIYNGFIEENKKLADEYDPMEDDELQQYAKCSECGGWEEENDMINGMCPACYNELQRCNGGRKL</sequence>
<protein>
    <submittedName>
        <fullName evidence="1">Uncharacterized protein</fullName>
    </submittedName>
</protein>
<evidence type="ECO:0000313" key="1">
    <source>
        <dbReference type="EMBL" id="OOM82016.1"/>
    </source>
</evidence>
<dbReference type="EMBL" id="LZZM01000034">
    <property type="protein sequence ID" value="OOM82016.1"/>
    <property type="molecule type" value="Genomic_DNA"/>
</dbReference>
<dbReference type="RefSeq" id="WP_077845938.1">
    <property type="nucleotide sequence ID" value="NZ_LZZM01000034.1"/>
</dbReference>
<dbReference type="Proteomes" id="UP000190890">
    <property type="component" value="Unassembled WGS sequence"/>
</dbReference>
<name>A0A1S8TWA0_9CLOT</name>
<proteinExistence type="predicted"/>
<accession>A0A1S8TWA0</accession>
<comment type="caution">
    <text evidence="1">The sequence shown here is derived from an EMBL/GenBank/DDBJ whole genome shotgun (WGS) entry which is preliminary data.</text>
</comment>
<gene>
    <name evidence="1" type="ORF">CLPUN_06340</name>
</gene>
<evidence type="ECO:0000313" key="2">
    <source>
        <dbReference type="Proteomes" id="UP000190890"/>
    </source>
</evidence>
<dbReference type="OrthoDB" id="2088362at2"/>
<dbReference type="STRING" id="29367.CLPUN_06340"/>